<dbReference type="PROSITE" id="PS51892">
    <property type="entry name" value="SUBTILASE"/>
    <property type="match status" value="1"/>
</dbReference>
<gene>
    <name evidence="9" type="primary">SUB2_3</name>
    <name evidence="9" type="ORF">TWF106_007138</name>
</gene>
<keyword evidence="7" id="KW-0732">Signal</keyword>
<dbReference type="InterPro" id="IPR050131">
    <property type="entry name" value="Peptidase_S8_subtilisin-like"/>
</dbReference>
<dbReference type="InterPro" id="IPR023827">
    <property type="entry name" value="Peptidase_S8_Asp-AS"/>
</dbReference>
<dbReference type="InterPro" id="IPR036852">
    <property type="entry name" value="Peptidase_S8/S53_dom_sf"/>
</dbReference>
<keyword evidence="3" id="KW-0378">Hydrolase</keyword>
<dbReference type="Proteomes" id="UP000472727">
    <property type="component" value="Unassembled WGS sequence"/>
</dbReference>
<evidence type="ECO:0000256" key="3">
    <source>
        <dbReference type="ARBA" id="ARBA00022801"/>
    </source>
</evidence>
<evidence type="ECO:0000256" key="7">
    <source>
        <dbReference type="SAM" id="SignalP"/>
    </source>
</evidence>
<dbReference type="PRINTS" id="PR00723">
    <property type="entry name" value="SUBTILISIN"/>
</dbReference>
<evidence type="ECO:0000313" key="10">
    <source>
        <dbReference type="Proteomes" id="UP000472727"/>
    </source>
</evidence>
<evidence type="ECO:0000259" key="8">
    <source>
        <dbReference type="Pfam" id="PF00082"/>
    </source>
</evidence>
<evidence type="ECO:0000256" key="4">
    <source>
        <dbReference type="ARBA" id="ARBA00022825"/>
    </source>
</evidence>
<dbReference type="PROSITE" id="PS00136">
    <property type="entry name" value="SUBTILASE_ASP"/>
    <property type="match status" value="1"/>
</dbReference>
<sequence>MLPLALFFYFLHLSLYFPLSVHANNGDGNGGDDDDDEDIDEAPVYPEYNPSTKLGTWGLQFLAMICVVKPEFRQRHDVFERLDEAFMTGDLARLILLPPREKAIYKVQSENLGVLLYTATVPLNYEYFHTLHYLDIIDETAKILGLNVVNNHVLEIVKEMKTFFEGTYDVSDKSKKYPFSFCSASEPVFPNDIDEESQKYWSHPSLPKRDLSFWKIPEEEEVPETDIAVTRNAMAELPYLSWPFPRDIRGKLSRQMKESYYHYKEPGKGVVVYLLDTGVDPSHPDLQNAKFSDWISSGPFHMEPWTDNVDNNFSDQPHGTLMAGKIVGKLAGVAQSAEIVVISCSQNYGLNSEISGFDCLLKAYDHIKRYNSGKSCIVNFSRGILDTDVRGSHEDHRNQRALELDRVFEYILYKFENLKNVIFVAAAGNEDPDDGPISDPPASLGTREDLKRLMVVGGSNAALHNVYRFNSTYVNMVWAPAQWILSLKFPDPRVPEDLIEENMYYVVDDGQTSSATAIFSGLLATYISRNRHSATRMDDAIAEMKRLAHARIPKTPEGQPIDPKVVPVVWNGVPIKQWPKDDQEKIRNLAPGAQELGLEVKPHIHTKSIPRESRKPVPTRTSNNLPADWTSITSLYIHTKSIPRKSRKPVPTPTPTPTTTDTRTSLTWSDRLPLFRTATAEVNHKDGPL</sequence>
<dbReference type="PANTHER" id="PTHR43806">
    <property type="entry name" value="PEPTIDASE S8"/>
    <property type="match status" value="1"/>
</dbReference>
<dbReference type="InterPro" id="IPR015500">
    <property type="entry name" value="Peptidase_S8_subtilisin-rel"/>
</dbReference>
<evidence type="ECO:0000313" key="9">
    <source>
        <dbReference type="EMBL" id="KAF3219297.1"/>
    </source>
</evidence>
<evidence type="ECO:0000256" key="2">
    <source>
        <dbReference type="ARBA" id="ARBA00022670"/>
    </source>
</evidence>
<comment type="similarity">
    <text evidence="1 5">Belongs to the peptidase S8 family.</text>
</comment>
<organism evidence="9 10">
    <name type="scientific">Orbilia oligospora</name>
    <name type="common">Nematode-trapping fungus</name>
    <name type="synonym">Arthrobotrys oligospora</name>
    <dbReference type="NCBI Taxonomy" id="2813651"/>
    <lineage>
        <taxon>Eukaryota</taxon>
        <taxon>Fungi</taxon>
        <taxon>Dikarya</taxon>
        <taxon>Ascomycota</taxon>
        <taxon>Pezizomycotina</taxon>
        <taxon>Orbiliomycetes</taxon>
        <taxon>Orbiliales</taxon>
        <taxon>Orbiliaceae</taxon>
        <taxon>Orbilia</taxon>
    </lineage>
</organism>
<dbReference type="GO" id="GO:0006508">
    <property type="term" value="P:proteolysis"/>
    <property type="evidence" value="ECO:0007669"/>
    <property type="project" value="UniProtKB-KW"/>
</dbReference>
<dbReference type="Gene3D" id="3.40.50.200">
    <property type="entry name" value="Peptidase S8/S53 domain"/>
    <property type="match status" value="1"/>
</dbReference>
<feature type="region of interest" description="Disordered" evidence="6">
    <location>
        <begin position="607"/>
        <end position="626"/>
    </location>
</feature>
<comment type="caution">
    <text evidence="9">The sequence shown here is derived from an EMBL/GenBank/DDBJ whole genome shotgun (WGS) entry which is preliminary data.</text>
</comment>
<evidence type="ECO:0000256" key="6">
    <source>
        <dbReference type="SAM" id="MobiDB-lite"/>
    </source>
</evidence>
<accession>A0A7C8QMT5</accession>
<evidence type="ECO:0000256" key="5">
    <source>
        <dbReference type="PROSITE-ProRule" id="PRU01240"/>
    </source>
</evidence>
<dbReference type="Pfam" id="PF00082">
    <property type="entry name" value="Peptidase_S8"/>
    <property type="match status" value="1"/>
</dbReference>
<dbReference type="SUPFAM" id="SSF52743">
    <property type="entry name" value="Subtilisin-like"/>
    <property type="match status" value="1"/>
</dbReference>
<dbReference type="InterPro" id="IPR000209">
    <property type="entry name" value="Peptidase_S8/S53_dom"/>
</dbReference>
<comment type="caution">
    <text evidence="5">Lacks conserved residue(s) required for the propagation of feature annotation.</text>
</comment>
<dbReference type="PANTHER" id="PTHR43806:SF11">
    <property type="entry name" value="CEREVISIN-RELATED"/>
    <property type="match status" value="1"/>
</dbReference>
<proteinExistence type="inferred from homology"/>
<feature type="chain" id="PRO_5028827319" evidence="7">
    <location>
        <begin position="24"/>
        <end position="689"/>
    </location>
</feature>
<feature type="compositionally biased region" description="Low complexity" evidence="6">
    <location>
        <begin position="657"/>
        <end position="666"/>
    </location>
</feature>
<dbReference type="AlphaFoldDB" id="A0A7C8QMT5"/>
<keyword evidence="4" id="KW-0720">Serine protease</keyword>
<feature type="signal peptide" evidence="7">
    <location>
        <begin position="1"/>
        <end position="23"/>
    </location>
</feature>
<feature type="region of interest" description="Disordered" evidence="6">
    <location>
        <begin position="640"/>
        <end position="666"/>
    </location>
</feature>
<protein>
    <submittedName>
        <fullName evidence="9">Suppressor of the cold-sensitive snRNP bioproteinsis mutant brr1-1</fullName>
    </submittedName>
</protein>
<dbReference type="EMBL" id="WIWS01000037">
    <property type="protein sequence ID" value="KAF3219297.1"/>
    <property type="molecule type" value="Genomic_DNA"/>
</dbReference>
<dbReference type="GO" id="GO:0004252">
    <property type="term" value="F:serine-type endopeptidase activity"/>
    <property type="evidence" value="ECO:0007669"/>
    <property type="project" value="InterPro"/>
</dbReference>
<evidence type="ECO:0000256" key="1">
    <source>
        <dbReference type="ARBA" id="ARBA00011073"/>
    </source>
</evidence>
<name>A0A7C8QMT5_ORBOL</name>
<keyword evidence="2" id="KW-0645">Protease</keyword>
<reference evidence="9 10" key="1">
    <citation type="submission" date="2019-06" db="EMBL/GenBank/DDBJ databases">
        <authorList>
            <person name="Palmer J.M."/>
        </authorList>
    </citation>
    <scope>NUCLEOTIDE SEQUENCE [LARGE SCALE GENOMIC DNA]</scope>
    <source>
        <strain evidence="9 10">TWF106</strain>
    </source>
</reference>
<feature type="domain" description="Peptidase S8/S53" evidence="8">
    <location>
        <begin position="267"/>
        <end position="532"/>
    </location>
</feature>